<gene>
    <name evidence="1" type="ORF">MLD38_022354</name>
</gene>
<dbReference type="EMBL" id="CM042885">
    <property type="protein sequence ID" value="KAI4366481.1"/>
    <property type="molecule type" value="Genomic_DNA"/>
</dbReference>
<comment type="caution">
    <text evidence="1">The sequence shown here is derived from an EMBL/GenBank/DDBJ whole genome shotgun (WGS) entry which is preliminary data.</text>
</comment>
<dbReference type="Proteomes" id="UP001057402">
    <property type="component" value="Chromosome 6"/>
</dbReference>
<protein>
    <submittedName>
        <fullName evidence="1">Uncharacterized protein</fullName>
    </submittedName>
</protein>
<evidence type="ECO:0000313" key="1">
    <source>
        <dbReference type="EMBL" id="KAI4366481.1"/>
    </source>
</evidence>
<reference evidence="2" key="1">
    <citation type="journal article" date="2023" name="Front. Plant Sci.">
        <title>Chromosomal-level genome assembly of Melastoma candidum provides insights into trichome evolution.</title>
        <authorList>
            <person name="Zhong Y."/>
            <person name="Wu W."/>
            <person name="Sun C."/>
            <person name="Zou P."/>
            <person name="Liu Y."/>
            <person name="Dai S."/>
            <person name="Zhou R."/>
        </authorList>
    </citation>
    <scope>NUCLEOTIDE SEQUENCE [LARGE SCALE GENOMIC DNA]</scope>
</reference>
<sequence>MSRDQTKQQSKFVPRDRRPNPSPVERVRLSESGDWVGASADGRFVNYLPQDEAVAAGLGADEGGLDVIESQRVVDVLNRELSRLLRLKPREFWKEVAGDASLHEFLDSFLKFRSRWYDLPYRGSKGVVAGVIVGEQDLCRRVFMVLYRLSSNRDPGARAADSLSAKDHEVLLQEKKLLDLPKLLDICAVYGHENADLTRTLVSNAFEVQPWMYESLTDLISRLLNIIQTMQQRFHSSVEILFSSDSCEEAEFSRLLSDFLEVMDFINDAVSSMDALVTAYRPSTLVFSCPVETSYGNDELLGNLVKLHDSLLPLLRKAFNVILQSAEDGLKLKVAVSLKLLSARLVSLGFKLVNACYLSEDLLENDLYRPAVTKMFPAKVEDPVIRADIVIQTLKEMNSLSHQAEENQNPGTYLQTMQKNFNIVDALRELQQNGWICMDDEQFNYLSVITMSNVLASVGEQPETTMSVKNESMRVDEDSAILESKISQIRDLLPDYGKGFLAACLEVYDENPEEVIQRILEGNLHPDLQSLDPSMETTPKTAPVPVKSDKGKGKVLESVSTQNEPNIIDKGKGKMLESSSVEPAYVSDYVESQREGSLLSSSSSTGRFVRKSKNDVPGTDILDSRDEKDSARVNALISQYEYEDEYDDSFDEFGLGGVESGFEESEEMGEPMNLTVGKSRDAGTEVSSLADTAKWGSRKKPQYYVKDGRNYSYKVEGSTAVANINEAKLLNQAQSELIHGLGRGGNIPLGAVRKLAESQEQEKQPEDLEMMEGRSRGWNGGRGRGPRGRGGGRHADSHSDQANNVDAPKGDERGATDGRGRGRGGGGRGGRSNHYRKDRAMNKHFSGVSGF</sequence>
<keyword evidence="2" id="KW-1185">Reference proteome</keyword>
<evidence type="ECO:0000313" key="2">
    <source>
        <dbReference type="Proteomes" id="UP001057402"/>
    </source>
</evidence>
<accession>A0ACB9QJ12</accession>
<organism evidence="1 2">
    <name type="scientific">Melastoma candidum</name>
    <dbReference type="NCBI Taxonomy" id="119954"/>
    <lineage>
        <taxon>Eukaryota</taxon>
        <taxon>Viridiplantae</taxon>
        <taxon>Streptophyta</taxon>
        <taxon>Embryophyta</taxon>
        <taxon>Tracheophyta</taxon>
        <taxon>Spermatophyta</taxon>
        <taxon>Magnoliopsida</taxon>
        <taxon>eudicotyledons</taxon>
        <taxon>Gunneridae</taxon>
        <taxon>Pentapetalae</taxon>
        <taxon>rosids</taxon>
        <taxon>malvids</taxon>
        <taxon>Myrtales</taxon>
        <taxon>Melastomataceae</taxon>
        <taxon>Melastomatoideae</taxon>
        <taxon>Melastomateae</taxon>
        <taxon>Melastoma</taxon>
    </lineage>
</organism>
<name>A0ACB9QJ12_9MYRT</name>
<proteinExistence type="predicted"/>